<dbReference type="PRINTS" id="PR00690">
    <property type="entry name" value="ADHESNFAMILY"/>
</dbReference>
<name>A0A7W1XCL8_9BACL</name>
<dbReference type="InterPro" id="IPR006128">
    <property type="entry name" value="Lipoprotein_PsaA-like"/>
</dbReference>
<reference evidence="6 7" key="1">
    <citation type="submission" date="2020-07" db="EMBL/GenBank/DDBJ databases">
        <authorList>
            <person name="Feng H."/>
        </authorList>
    </citation>
    <scope>NUCLEOTIDE SEQUENCE [LARGE SCALE GENOMIC DNA]</scope>
    <source>
        <strain evidence="7">s-11</strain>
    </source>
</reference>
<keyword evidence="2" id="KW-0732">Signal</keyword>
<dbReference type="PANTHER" id="PTHR42953">
    <property type="entry name" value="HIGH-AFFINITY ZINC UPTAKE SYSTEM PROTEIN ZNUA-RELATED"/>
    <property type="match status" value="1"/>
</dbReference>
<gene>
    <name evidence="6" type="ORF">H1164_15190</name>
</gene>
<dbReference type="EMBL" id="JACEIP010000031">
    <property type="protein sequence ID" value="MBA4544205.1"/>
    <property type="molecule type" value="Genomic_DNA"/>
</dbReference>
<dbReference type="PRINTS" id="PR00691">
    <property type="entry name" value="ADHESINB"/>
</dbReference>
<dbReference type="Gene3D" id="3.40.50.1980">
    <property type="entry name" value="Nitrogenase molybdenum iron protein domain"/>
    <property type="match status" value="2"/>
</dbReference>
<feature type="coiled-coil region" evidence="4">
    <location>
        <begin position="169"/>
        <end position="196"/>
    </location>
</feature>
<evidence type="ECO:0000256" key="5">
    <source>
        <dbReference type="SAM" id="MobiDB-lite"/>
    </source>
</evidence>
<dbReference type="SUPFAM" id="SSF53807">
    <property type="entry name" value="Helical backbone' metal receptor"/>
    <property type="match status" value="1"/>
</dbReference>
<dbReference type="GO" id="GO:0030001">
    <property type="term" value="P:metal ion transport"/>
    <property type="evidence" value="ECO:0007669"/>
    <property type="project" value="InterPro"/>
</dbReference>
<dbReference type="AlphaFoldDB" id="A0A7W1XCL8"/>
<keyword evidence="1 3" id="KW-0813">Transport</keyword>
<comment type="similarity">
    <text evidence="3">Belongs to the bacterial solute-binding protein 9 family.</text>
</comment>
<dbReference type="InterPro" id="IPR006129">
    <property type="entry name" value="AdhesinB"/>
</dbReference>
<dbReference type="InterPro" id="IPR050492">
    <property type="entry name" value="Bact_metal-bind_prot9"/>
</dbReference>
<feature type="compositionally biased region" description="Basic and acidic residues" evidence="5">
    <location>
        <begin position="126"/>
        <end position="142"/>
    </location>
</feature>
<dbReference type="Pfam" id="PF01297">
    <property type="entry name" value="ZnuA"/>
    <property type="match status" value="1"/>
</dbReference>
<dbReference type="PANTHER" id="PTHR42953:SF8">
    <property type="entry name" value="ZINT DOMAIN-CONTAINING PROTEIN"/>
    <property type="match status" value="1"/>
</dbReference>
<dbReference type="GO" id="GO:0046872">
    <property type="term" value="F:metal ion binding"/>
    <property type="evidence" value="ECO:0007669"/>
    <property type="project" value="InterPro"/>
</dbReference>
<comment type="caution">
    <text evidence="6">The sequence shown here is derived from an EMBL/GenBank/DDBJ whole genome shotgun (WGS) entry which is preliminary data.</text>
</comment>
<keyword evidence="4" id="KW-0175">Coiled coil</keyword>
<dbReference type="RefSeq" id="WP_033101626.1">
    <property type="nucleotide sequence ID" value="NZ_JACEIP010000031.1"/>
</dbReference>
<proteinExistence type="inferred from homology"/>
<evidence type="ECO:0000256" key="3">
    <source>
        <dbReference type="RuleBase" id="RU003512"/>
    </source>
</evidence>
<dbReference type="Proteomes" id="UP000530514">
    <property type="component" value="Unassembled WGS sequence"/>
</dbReference>
<dbReference type="InterPro" id="IPR006127">
    <property type="entry name" value="ZnuA-like"/>
</dbReference>
<organism evidence="6 7">
    <name type="scientific">Thermoactinomyces daqus</name>
    <dbReference type="NCBI Taxonomy" id="1329516"/>
    <lineage>
        <taxon>Bacteria</taxon>
        <taxon>Bacillati</taxon>
        <taxon>Bacillota</taxon>
        <taxon>Bacilli</taxon>
        <taxon>Bacillales</taxon>
        <taxon>Thermoactinomycetaceae</taxon>
        <taxon>Thermoactinomyces</taxon>
    </lineage>
</organism>
<dbReference type="GO" id="GO:0007155">
    <property type="term" value="P:cell adhesion"/>
    <property type="evidence" value="ECO:0007669"/>
    <property type="project" value="InterPro"/>
</dbReference>
<sequence>MRKKWLSILMLGSVFTLILSGCGKSGNVGAPSGKMQVVTSIYPLEDFTEKIGGSHVQVTNLVPPGVEPHDYDLKPRDLMLLSQSDLFIYNGAGLDPYAEKVKQSLDPEKTEVVNATRHIRLLSPEEEGKQGDGHSGSSRDPHVWLDPVLAKQEALAIRDALIAKDPKHRADYEKNYEQLARRFDRLNQEFKELADKAPQKEFAVSHAAFGYLAKRYGLHQLAVSGLSPEDEPSPRELEQIIQQLRAHHIHVILFETLVSGKIAEVVKRDVKAEAGVLNPIEGLTKEEKAQGKDYFSLMEENKINLAKALGVSR</sequence>
<evidence type="ECO:0000256" key="1">
    <source>
        <dbReference type="ARBA" id="ARBA00022448"/>
    </source>
</evidence>
<dbReference type="PROSITE" id="PS51257">
    <property type="entry name" value="PROKAR_LIPOPROTEIN"/>
    <property type="match status" value="1"/>
</dbReference>
<evidence type="ECO:0000256" key="2">
    <source>
        <dbReference type="ARBA" id="ARBA00022729"/>
    </source>
</evidence>
<keyword evidence="7" id="KW-1185">Reference proteome</keyword>
<dbReference type="CDD" id="cd01017">
    <property type="entry name" value="AdcA"/>
    <property type="match status" value="1"/>
</dbReference>
<dbReference type="OrthoDB" id="9810636at2"/>
<evidence type="ECO:0000313" key="7">
    <source>
        <dbReference type="Proteomes" id="UP000530514"/>
    </source>
</evidence>
<protein>
    <submittedName>
        <fullName evidence="6">Zinc ABC transporter substrate-binding protein</fullName>
    </submittedName>
</protein>
<accession>A0A7W1XCL8</accession>
<evidence type="ECO:0000313" key="6">
    <source>
        <dbReference type="EMBL" id="MBA4544205.1"/>
    </source>
</evidence>
<feature type="region of interest" description="Disordered" evidence="5">
    <location>
        <begin position="121"/>
        <end position="142"/>
    </location>
</feature>
<evidence type="ECO:0000256" key="4">
    <source>
        <dbReference type="SAM" id="Coils"/>
    </source>
</evidence>